<dbReference type="InParanoid" id="B9S367"/>
<keyword evidence="2" id="KW-1185">Reference proteome</keyword>
<accession>B9S367</accession>
<name>B9S367_RICCO</name>
<gene>
    <name evidence="1" type="ORF">RCOM_0730600</name>
</gene>
<dbReference type="EMBL" id="EQ973857">
    <property type="protein sequence ID" value="EEF41849.1"/>
    <property type="molecule type" value="Genomic_DNA"/>
</dbReference>
<dbReference type="AlphaFoldDB" id="B9S367"/>
<sequence length="60" mass="6536">MTSTFVISLHWAAIDAIGQLYVHVATASIFSRSMEKMGASIEPIAENGSVSLILPHQMIY</sequence>
<protein>
    <submittedName>
        <fullName evidence="1">Uncharacterized protein</fullName>
    </submittedName>
</protein>
<organism evidence="1 2">
    <name type="scientific">Ricinus communis</name>
    <name type="common">Castor bean</name>
    <dbReference type="NCBI Taxonomy" id="3988"/>
    <lineage>
        <taxon>Eukaryota</taxon>
        <taxon>Viridiplantae</taxon>
        <taxon>Streptophyta</taxon>
        <taxon>Embryophyta</taxon>
        <taxon>Tracheophyta</taxon>
        <taxon>Spermatophyta</taxon>
        <taxon>Magnoliopsida</taxon>
        <taxon>eudicotyledons</taxon>
        <taxon>Gunneridae</taxon>
        <taxon>Pentapetalae</taxon>
        <taxon>rosids</taxon>
        <taxon>fabids</taxon>
        <taxon>Malpighiales</taxon>
        <taxon>Euphorbiaceae</taxon>
        <taxon>Acalyphoideae</taxon>
        <taxon>Acalypheae</taxon>
        <taxon>Ricinus</taxon>
    </lineage>
</organism>
<evidence type="ECO:0000313" key="2">
    <source>
        <dbReference type="Proteomes" id="UP000008311"/>
    </source>
</evidence>
<proteinExistence type="predicted"/>
<reference evidence="2" key="1">
    <citation type="journal article" date="2010" name="Nat. Biotechnol.">
        <title>Draft genome sequence of the oilseed species Ricinus communis.</title>
        <authorList>
            <person name="Chan A.P."/>
            <person name="Crabtree J."/>
            <person name="Zhao Q."/>
            <person name="Lorenzi H."/>
            <person name="Orvis J."/>
            <person name="Puiu D."/>
            <person name="Melake-Berhan A."/>
            <person name="Jones K.M."/>
            <person name="Redman J."/>
            <person name="Chen G."/>
            <person name="Cahoon E.B."/>
            <person name="Gedil M."/>
            <person name="Stanke M."/>
            <person name="Haas B.J."/>
            <person name="Wortman J.R."/>
            <person name="Fraser-Liggett C.M."/>
            <person name="Ravel J."/>
            <person name="Rabinowicz P.D."/>
        </authorList>
    </citation>
    <scope>NUCLEOTIDE SEQUENCE [LARGE SCALE GENOMIC DNA]</scope>
    <source>
        <strain evidence="2">cv. Hale</strain>
    </source>
</reference>
<dbReference type="Proteomes" id="UP000008311">
    <property type="component" value="Unassembled WGS sequence"/>
</dbReference>
<evidence type="ECO:0000313" key="1">
    <source>
        <dbReference type="EMBL" id="EEF41849.1"/>
    </source>
</evidence>